<dbReference type="InterPro" id="IPR029058">
    <property type="entry name" value="AB_hydrolase_fold"/>
</dbReference>
<dbReference type="InterPro" id="IPR050278">
    <property type="entry name" value="Serine_Prot_S9B/DPPIV"/>
</dbReference>
<proteinExistence type="predicted"/>
<dbReference type="RefSeq" id="WP_121699212.1">
    <property type="nucleotide sequence ID" value="NZ_JBCLPP010000006.1"/>
</dbReference>
<comment type="caution">
    <text evidence="4">The sequence shown here is derived from an EMBL/GenBank/DDBJ whole genome shotgun (WGS) entry which is preliminary data.</text>
</comment>
<evidence type="ECO:0000313" key="5">
    <source>
        <dbReference type="Proteomes" id="UP001565200"/>
    </source>
</evidence>
<dbReference type="PANTHER" id="PTHR11731">
    <property type="entry name" value="PROTEASE FAMILY S9B,C DIPEPTIDYL-PEPTIDASE IV-RELATED"/>
    <property type="match status" value="1"/>
</dbReference>
<protein>
    <submittedName>
        <fullName evidence="4">DPP IV N-terminal domain-containing protein</fullName>
    </submittedName>
</protein>
<evidence type="ECO:0000259" key="3">
    <source>
        <dbReference type="Pfam" id="PF00930"/>
    </source>
</evidence>
<feature type="domain" description="Peptidase S9 prolyl oligopeptidase catalytic" evidence="2">
    <location>
        <begin position="530"/>
        <end position="726"/>
    </location>
</feature>
<accession>A0ABV4CUX1</accession>
<dbReference type="PANTHER" id="PTHR11731:SF193">
    <property type="entry name" value="DIPEPTIDYL PEPTIDASE 9"/>
    <property type="match status" value="1"/>
</dbReference>
<organism evidence="4 5">
    <name type="scientific">Heminiphilus faecis</name>
    <dbReference type="NCBI Taxonomy" id="2601703"/>
    <lineage>
        <taxon>Bacteria</taxon>
        <taxon>Pseudomonadati</taxon>
        <taxon>Bacteroidota</taxon>
        <taxon>Bacteroidia</taxon>
        <taxon>Bacteroidales</taxon>
        <taxon>Muribaculaceae</taxon>
        <taxon>Heminiphilus</taxon>
    </lineage>
</organism>
<dbReference type="Pfam" id="PF00326">
    <property type="entry name" value="Peptidase_S9"/>
    <property type="match status" value="1"/>
</dbReference>
<reference evidence="4 5" key="1">
    <citation type="submission" date="2024-03" db="EMBL/GenBank/DDBJ databases">
        <title>Mouse gut bacterial collection (mGBC) of GemPharmatech.</title>
        <authorList>
            <person name="He Y."/>
            <person name="Dong L."/>
            <person name="Wu D."/>
            <person name="Gao X."/>
            <person name="Lin Z."/>
        </authorList>
    </citation>
    <scope>NUCLEOTIDE SEQUENCE [LARGE SCALE GENOMIC DNA]</scope>
    <source>
        <strain evidence="4 5">54-13</strain>
    </source>
</reference>
<feature type="chain" id="PRO_5045571835" evidence="1">
    <location>
        <begin position="24"/>
        <end position="726"/>
    </location>
</feature>
<dbReference type="Gene3D" id="2.140.10.30">
    <property type="entry name" value="Dipeptidylpeptidase IV, N-terminal domain"/>
    <property type="match status" value="1"/>
</dbReference>
<sequence length="726" mass="82045">MNVSRLFYSLIGTALVAVCPLSAAVTADDIAPYVYPANASAAPGAMTYLGDGKTYVSISDDGKRIVKYDIKSGKELGVMLDVETARESRIKSIQSYILSPDESYILVCEKSESIYRRSSKAAYYVYEVRHNIFTPLSTEHPVQRAPQWSPDGRMIAFVADNNIYIRKLDYNTEVAVTKDGEINKVINGVPDWVYEEEFDTTCSMVWSPDNLTFCYLKYNETDVPMYSFTLYEGTCDPKTDYTLYPGRYTYKYPVAGKPNSRVTLHSYDIDTRKTKDIVFNDERIEYIPRIAYAYRPERLMVTTLNRAQNRIEMYAVNPKSTVAKSVYVDEASTGWIDPSAWENTKFYPDFFMITSEQSGYNHVYQYSYSGARMRQVTSGDFDVTAYYGCEPVSGVHYFQSTVSGAVNRVVSRVDAKGKVTDLGDMRGVSSASFSPDMAYMTLSYSNVTTPPVHTLCTSAGKEIRILEDNAGVRARYGNIPTKEFFTVASDGYTLNGFVLKPSDFSSSRKYPVIMYQYSGPGSQEVLDRWRMDWDYFFVQQGYIVMCVDGRGTGGRGKAFKDCVYRNLGHYETIDQINAAKYAASLPYVSKVGIFGWSYGGYESLMAASQYDYDAAVAVAPVTDWRYYDTVYAERYMLTPQENEDGYNSSAPVNYVDRIKTPLLIMHGTADDNVHLMNTMQYVSALQSSGKVCDMLLFPNMNHSINGCNSRSLVYLNMLNFFDRNLK</sequence>
<feature type="signal peptide" evidence="1">
    <location>
        <begin position="1"/>
        <end position="23"/>
    </location>
</feature>
<gene>
    <name evidence="4" type="ORF">AAK873_03180</name>
</gene>
<evidence type="ECO:0000313" key="4">
    <source>
        <dbReference type="EMBL" id="MEY8244621.1"/>
    </source>
</evidence>
<dbReference type="EMBL" id="JBCLPP010000006">
    <property type="protein sequence ID" value="MEY8244621.1"/>
    <property type="molecule type" value="Genomic_DNA"/>
</dbReference>
<name>A0ABV4CUX1_9BACT</name>
<keyword evidence="5" id="KW-1185">Reference proteome</keyword>
<dbReference type="InterPro" id="IPR002469">
    <property type="entry name" value="Peptidase_S9B_N"/>
</dbReference>
<keyword evidence="1" id="KW-0732">Signal</keyword>
<dbReference type="Proteomes" id="UP001565200">
    <property type="component" value="Unassembled WGS sequence"/>
</dbReference>
<dbReference type="SUPFAM" id="SSF53474">
    <property type="entry name" value="alpha/beta-Hydrolases"/>
    <property type="match status" value="1"/>
</dbReference>
<evidence type="ECO:0000256" key="1">
    <source>
        <dbReference type="SAM" id="SignalP"/>
    </source>
</evidence>
<dbReference type="Gene3D" id="3.40.50.1820">
    <property type="entry name" value="alpha/beta hydrolase"/>
    <property type="match status" value="1"/>
</dbReference>
<evidence type="ECO:0000259" key="2">
    <source>
        <dbReference type="Pfam" id="PF00326"/>
    </source>
</evidence>
<dbReference type="Pfam" id="PF00930">
    <property type="entry name" value="DPPIV_N"/>
    <property type="match status" value="1"/>
</dbReference>
<feature type="domain" description="Dipeptidylpeptidase IV N-terminal" evidence="3">
    <location>
        <begin position="99"/>
        <end position="451"/>
    </location>
</feature>
<dbReference type="InterPro" id="IPR001375">
    <property type="entry name" value="Peptidase_S9_cat"/>
</dbReference>
<dbReference type="SUPFAM" id="SSF82171">
    <property type="entry name" value="DPP6 N-terminal domain-like"/>
    <property type="match status" value="1"/>
</dbReference>